<dbReference type="GeneID" id="20213153"/>
<dbReference type="SUPFAM" id="SSF55486">
    <property type="entry name" value="Metalloproteases ('zincins'), catalytic domain"/>
    <property type="match status" value="1"/>
</dbReference>
<keyword evidence="13" id="KW-1185">Reference proteome</keyword>
<reference evidence="11 13" key="2">
    <citation type="journal article" date="2013" name="Nature">
        <title>Insights into bilaterian evolution from three spiralian genomes.</title>
        <authorList>
            <person name="Simakov O."/>
            <person name="Marletaz F."/>
            <person name="Cho S.J."/>
            <person name="Edsinger-Gonzales E."/>
            <person name="Havlak P."/>
            <person name="Hellsten U."/>
            <person name="Kuo D.H."/>
            <person name="Larsson T."/>
            <person name="Lv J."/>
            <person name="Arendt D."/>
            <person name="Savage R."/>
            <person name="Osoegawa K."/>
            <person name="de Jong P."/>
            <person name="Grimwood J."/>
            <person name="Chapman J.A."/>
            <person name="Shapiro H."/>
            <person name="Aerts A."/>
            <person name="Otillar R.P."/>
            <person name="Terry A.Y."/>
            <person name="Boore J.L."/>
            <person name="Grigoriev I.V."/>
            <person name="Lindberg D.R."/>
            <person name="Seaver E.C."/>
            <person name="Weisblat D.A."/>
            <person name="Putnam N.H."/>
            <person name="Rokhsar D.S."/>
        </authorList>
    </citation>
    <scope>NUCLEOTIDE SEQUENCE</scope>
</reference>
<dbReference type="KEGG" id="hro:HELRODRAFT_194811"/>
<dbReference type="InParanoid" id="T1FWF8"/>
<reference evidence="13" key="1">
    <citation type="submission" date="2012-12" db="EMBL/GenBank/DDBJ databases">
        <authorList>
            <person name="Hellsten U."/>
            <person name="Grimwood J."/>
            <person name="Chapman J.A."/>
            <person name="Shapiro H."/>
            <person name="Aerts A."/>
            <person name="Otillar R.P."/>
            <person name="Terry A.Y."/>
            <person name="Boore J.L."/>
            <person name="Simakov O."/>
            <person name="Marletaz F."/>
            <person name="Cho S.-J."/>
            <person name="Edsinger-Gonzales E."/>
            <person name="Havlak P."/>
            <person name="Kuo D.-H."/>
            <person name="Larsson T."/>
            <person name="Lv J."/>
            <person name="Arendt D."/>
            <person name="Savage R."/>
            <person name="Osoegawa K."/>
            <person name="de Jong P."/>
            <person name="Lindberg D.R."/>
            <person name="Seaver E.C."/>
            <person name="Weisblat D.A."/>
            <person name="Putnam N.H."/>
            <person name="Grigoriev I.V."/>
            <person name="Rokhsar D.S."/>
        </authorList>
    </citation>
    <scope>NUCLEOTIDE SEQUENCE</scope>
</reference>
<dbReference type="PROSITE" id="PS50215">
    <property type="entry name" value="ADAM_MEPRO"/>
    <property type="match status" value="1"/>
</dbReference>
<evidence type="ECO:0000256" key="7">
    <source>
        <dbReference type="ARBA" id="ARBA00023180"/>
    </source>
</evidence>
<comment type="caution">
    <text evidence="8">Lacks conserved residue(s) required for the propagation of feature annotation.</text>
</comment>
<dbReference type="Pfam" id="PF13688">
    <property type="entry name" value="Reprolysin_5"/>
    <property type="match status" value="1"/>
</dbReference>
<organism evidence="12 13">
    <name type="scientific">Helobdella robusta</name>
    <name type="common">Californian leech</name>
    <dbReference type="NCBI Taxonomy" id="6412"/>
    <lineage>
        <taxon>Eukaryota</taxon>
        <taxon>Metazoa</taxon>
        <taxon>Spiralia</taxon>
        <taxon>Lophotrochozoa</taxon>
        <taxon>Annelida</taxon>
        <taxon>Clitellata</taxon>
        <taxon>Hirudinea</taxon>
        <taxon>Rhynchobdellida</taxon>
        <taxon>Glossiphoniidae</taxon>
        <taxon>Helobdella</taxon>
    </lineage>
</organism>
<dbReference type="EMBL" id="AMQM01008632">
    <property type="status" value="NOT_ANNOTATED_CDS"/>
    <property type="molecule type" value="Genomic_DNA"/>
</dbReference>
<feature type="domain" description="Peptidase M12B" evidence="10">
    <location>
        <begin position="46"/>
        <end position="260"/>
    </location>
</feature>
<evidence type="ECO:0000259" key="10">
    <source>
        <dbReference type="PROSITE" id="PS50215"/>
    </source>
</evidence>
<dbReference type="GO" id="GO:0046872">
    <property type="term" value="F:metal ion binding"/>
    <property type="evidence" value="ECO:0007669"/>
    <property type="project" value="UniProtKB-KW"/>
</dbReference>
<evidence type="ECO:0000256" key="4">
    <source>
        <dbReference type="ARBA" id="ARBA00022833"/>
    </source>
</evidence>
<dbReference type="OMA" id="YWGRRYW"/>
<keyword evidence="9" id="KW-0732">Signal</keyword>
<dbReference type="Gene3D" id="3.40.390.10">
    <property type="entry name" value="Collagenase (Catalytic Domain)"/>
    <property type="match status" value="1"/>
</dbReference>
<evidence type="ECO:0000313" key="12">
    <source>
        <dbReference type="EnsemblMetazoa" id="HelroP194811"/>
    </source>
</evidence>
<keyword evidence="4 8" id="KW-0862">Zinc</keyword>
<protein>
    <recommendedName>
        <fullName evidence="10">Peptidase M12B domain-containing protein</fullName>
    </recommendedName>
</protein>
<evidence type="ECO:0000256" key="5">
    <source>
        <dbReference type="ARBA" id="ARBA00023049"/>
    </source>
</evidence>
<evidence type="ECO:0000256" key="3">
    <source>
        <dbReference type="ARBA" id="ARBA00022801"/>
    </source>
</evidence>
<keyword evidence="5" id="KW-0482">Metalloprotease</keyword>
<evidence type="ECO:0000256" key="1">
    <source>
        <dbReference type="ARBA" id="ARBA00022670"/>
    </source>
</evidence>
<keyword evidence="2 8" id="KW-0479">Metal-binding</keyword>
<feature type="active site" evidence="8">
    <location>
        <position position="207"/>
    </location>
</feature>
<dbReference type="InterPro" id="IPR041645">
    <property type="entry name" value="ADAMTS_CR_2"/>
</dbReference>
<sequence length="465" mass="52781">MRLVNVFCVIFISFLLEIYANSEYLAESSNNVNPRFKRDDGGVPELVVETLFILDYSIYRLWMTYYQNNKDKAIESIRYHFATIAQGIDRVYQGNDGMKYKYSVKMVGYYICQTPSDSDFIERYKTRETEFNIDAALLQLSKWNGERLESKQSNVVLPKFDLAIVFTSYSSGLMRGLAYPKAACTTGGVGIVRNLGQLTTTFTAAHEIGHILGAGHDGYQNTCFRKDNYLMSGSSDTYDRNNYTQFSPCSKKELDDYVTQLDSEKRNCMLKTDLNDKHEDIEVPASYLPGTIHSPDAQCHLMYGNSKYKFCNPTDGNYSSICSKFTCYDNEKQFCSYDGGKAMPGTPCGDKMWCIGDKCVSDDKASEKKDPCMFGDFTGEFKANDGRLYSCKNFQSNLKGCNIPGVRSFCCKTCPNTASGVCASDPQHEWCQRNLRNESDKQRLCPEYAAEMCCNTCYKYLKKKN</sequence>
<evidence type="ECO:0000256" key="6">
    <source>
        <dbReference type="ARBA" id="ARBA00023157"/>
    </source>
</evidence>
<feature type="chain" id="PRO_5010981085" description="Peptidase M12B domain-containing protein" evidence="9">
    <location>
        <begin position="23"/>
        <end position="465"/>
    </location>
</feature>
<dbReference type="GO" id="GO:0004222">
    <property type="term" value="F:metalloendopeptidase activity"/>
    <property type="evidence" value="ECO:0000318"/>
    <property type="project" value="GO_Central"/>
</dbReference>
<evidence type="ECO:0000313" key="13">
    <source>
        <dbReference type="Proteomes" id="UP000015101"/>
    </source>
</evidence>
<dbReference type="CTD" id="20213153"/>
<feature type="signal peptide" evidence="9">
    <location>
        <begin position="1"/>
        <end position="22"/>
    </location>
</feature>
<keyword evidence="3" id="KW-0378">Hydrolase</keyword>
<accession>T1FWF8</accession>
<dbReference type="PANTHER" id="PTHR11905:SF159">
    <property type="entry name" value="ADAM METALLOPROTEASE"/>
    <property type="match status" value="1"/>
</dbReference>
<name>T1FWF8_HELRO</name>
<evidence type="ECO:0000256" key="9">
    <source>
        <dbReference type="SAM" id="SignalP"/>
    </source>
</evidence>
<feature type="binding site" evidence="8">
    <location>
        <position position="206"/>
    </location>
    <ligand>
        <name>Zn(2+)</name>
        <dbReference type="ChEBI" id="CHEBI:29105"/>
        <note>catalytic</note>
    </ligand>
</feature>
<dbReference type="PANTHER" id="PTHR11905">
    <property type="entry name" value="ADAM A DISINTEGRIN AND METALLOPROTEASE DOMAIN"/>
    <property type="match status" value="1"/>
</dbReference>
<dbReference type="eggNOG" id="KOG3538">
    <property type="taxonomic scope" value="Eukaryota"/>
</dbReference>
<keyword evidence="1" id="KW-0645">Protease</keyword>
<keyword evidence="6" id="KW-1015">Disulfide bond</keyword>
<proteinExistence type="predicted"/>
<keyword evidence="7" id="KW-0325">Glycoprotein</keyword>
<dbReference type="GO" id="GO:0006509">
    <property type="term" value="P:membrane protein ectodomain proteolysis"/>
    <property type="evidence" value="ECO:0000318"/>
    <property type="project" value="GO_Central"/>
</dbReference>
<dbReference type="HOGENOM" id="CLU_034138_0_0_1"/>
<dbReference type="RefSeq" id="XP_009010481.1">
    <property type="nucleotide sequence ID" value="XM_009012233.1"/>
</dbReference>
<dbReference type="EnsemblMetazoa" id="HelroT194811">
    <property type="protein sequence ID" value="HelroP194811"/>
    <property type="gene ID" value="HelroG194811"/>
</dbReference>
<dbReference type="InterPro" id="IPR024079">
    <property type="entry name" value="MetalloPept_cat_dom_sf"/>
</dbReference>
<gene>
    <name evidence="12" type="primary">20213153</name>
    <name evidence="11" type="ORF">HELRODRAFT_194811</name>
</gene>
<reference evidence="12" key="3">
    <citation type="submission" date="2015-06" db="UniProtKB">
        <authorList>
            <consortium name="EnsemblMetazoa"/>
        </authorList>
    </citation>
    <scope>IDENTIFICATION</scope>
</reference>
<dbReference type="Pfam" id="PF17771">
    <property type="entry name" value="ADAMTS_CR_2"/>
    <property type="match status" value="1"/>
</dbReference>
<feature type="binding site" evidence="8">
    <location>
        <position position="216"/>
    </location>
    <ligand>
        <name>Zn(2+)</name>
        <dbReference type="ChEBI" id="CHEBI:29105"/>
        <note>catalytic</note>
    </ligand>
</feature>
<dbReference type="Gene3D" id="3.40.1620.60">
    <property type="match status" value="1"/>
</dbReference>
<evidence type="ECO:0000313" key="11">
    <source>
        <dbReference type="EMBL" id="ESO11413.1"/>
    </source>
</evidence>
<dbReference type="InterPro" id="IPR001590">
    <property type="entry name" value="Peptidase_M12B"/>
</dbReference>
<feature type="binding site" evidence="8">
    <location>
        <position position="210"/>
    </location>
    <ligand>
        <name>Zn(2+)</name>
        <dbReference type="ChEBI" id="CHEBI:29105"/>
        <note>catalytic</note>
    </ligand>
</feature>
<dbReference type="Proteomes" id="UP000015101">
    <property type="component" value="Unassembled WGS sequence"/>
</dbReference>
<dbReference type="EMBL" id="KB095818">
    <property type="protein sequence ID" value="ESO11413.1"/>
    <property type="molecule type" value="Genomic_DNA"/>
</dbReference>
<dbReference type="OrthoDB" id="6097485at2759"/>
<evidence type="ECO:0000256" key="8">
    <source>
        <dbReference type="PROSITE-ProRule" id="PRU00276"/>
    </source>
</evidence>
<evidence type="ECO:0000256" key="2">
    <source>
        <dbReference type="ARBA" id="ARBA00022723"/>
    </source>
</evidence>
<dbReference type="AlphaFoldDB" id="T1FWF8"/>